<dbReference type="InterPro" id="IPR013783">
    <property type="entry name" value="Ig-like_fold"/>
</dbReference>
<keyword evidence="3" id="KW-0677">Repeat</keyword>
<keyword evidence="4" id="KW-1133">Transmembrane helix</keyword>
<dbReference type="InterPro" id="IPR000601">
    <property type="entry name" value="PKD_dom"/>
</dbReference>
<feature type="domain" description="PKD" evidence="7">
    <location>
        <begin position="1095"/>
        <end position="1133"/>
    </location>
</feature>
<evidence type="ECO:0000256" key="1">
    <source>
        <dbReference type="ARBA" id="ARBA00004141"/>
    </source>
</evidence>
<dbReference type="SMART" id="SM00089">
    <property type="entry name" value="PKD"/>
    <property type="match status" value="11"/>
</dbReference>
<dbReference type="STRING" id="1302690.BUE76_09175"/>
<keyword evidence="9" id="KW-1185">Reference proteome</keyword>
<dbReference type="Gene3D" id="2.60.40.10">
    <property type="entry name" value="Immunoglobulins"/>
    <property type="match status" value="12"/>
</dbReference>
<feature type="chain" id="PRO_5012544737" evidence="6">
    <location>
        <begin position="25"/>
        <end position="1646"/>
    </location>
</feature>
<dbReference type="PROSITE" id="PS50093">
    <property type="entry name" value="PKD"/>
    <property type="match status" value="10"/>
</dbReference>
<dbReference type="NCBIfam" id="TIGR04131">
    <property type="entry name" value="Bac_Flav_CTERM"/>
    <property type="match status" value="1"/>
</dbReference>
<dbReference type="GO" id="GO:0006816">
    <property type="term" value="P:calcium ion transport"/>
    <property type="evidence" value="ECO:0007669"/>
    <property type="project" value="TreeGrafter"/>
</dbReference>
<feature type="domain" description="PKD" evidence="7">
    <location>
        <begin position="392"/>
        <end position="445"/>
    </location>
</feature>
<evidence type="ECO:0000256" key="6">
    <source>
        <dbReference type="SAM" id="SignalP"/>
    </source>
</evidence>
<evidence type="ECO:0000256" key="3">
    <source>
        <dbReference type="ARBA" id="ARBA00022737"/>
    </source>
</evidence>
<evidence type="ECO:0000313" key="8">
    <source>
        <dbReference type="EMBL" id="SHF26796.1"/>
    </source>
</evidence>
<evidence type="ECO:0000256" key="4">
    <source>
        <dbReference type="ARBA" id="ARBA00022989"/>
    </source>
</evidence>
<feature type="domain" description="PKD" evidence="7">
    <location>
        <begin position="218"/>
        <end position="271"/>
    </location>
</feature>
<proteinExistence type="predicted"/>
<dbReference type="PANTHER" id="PTHR46730:SF4">
    <property type="entry name" value="POLYCYSTIC KIDNEY DISEASE PROTEIN 1-LIKE 1"/>
    <property type="match status" value="1"/>
</dbReference>
<dbReference type="CDD" id="cd00146">
    <property type="entry name" value="PKD"/>
    <property type="match status" value="9"/>
</dbReference>
<feature type="domain" description="PKD" evidence="7">
    <location>
        <begin position="1017"/>
        <end position="1070"/>
    </location>
</feature>
<feature type="domain" description="PKD" evidence="7">
    <location>
        <begin position="536"/>
        <end position="603"/>
    </location>
</feature>
<dbReference type="Pfam" id="PF18911">
    <property type="entry name" value="PKD_4"/>
    <property type="match status" value="8"/>
</dbReference>
<evidence type="ECO:0000256" key="5">
    <source>
        <dbReference type="ARBA" id="ARBA00023136"/>
    </source>
</evidence>
<sequence length="1646" mass="177069">MKSKISFVNRVAWRCFLTILLVHAAPALFAQLVADFTIDRKEGCAPLSVLFTNKTTGATAAARYQWNLGNGNTSTLFSPGATYRTEQAFIVTLTVTDGASTATKSDTIRVFRKPAVTFNANTRAGCFPLAVQFGSNVQAGDGTITGYTWDFGDGTVTQGLSEAAPAHTYNFVQKAAVSLTVTNSMGCFTTLEQPAMIDVQPGVQARFSADKKYLCQPGEAVQFTNASTGTGTLSYRWDFGDGNTATTESPRHVYNSRGRFTVKLQVTGSQGCVQEMVMPGLVNVGDFSVGIQLPGEACIQSPVPMKALLSPAADSVRWNFHNGMASALTDSVAPVFSTAGTKNIGLTAYWGGCAATSSANLRVQAPPALRGFVQAPVASCQLPYTVQLQDTAGGVAARDWQLAGQPAQDGPAATYTFTEYGTYPVNLTVRNAAGCASTVVQNIAVIRPEVKITIAATSSRYGTADCEGLKIRFATQSAVALTHYRWDFGDGSPAVTGSSPQHTFSKAGRYAVVLTFTTATGCTDSAMYQYVSVYAKPNIDFSGPATVCSSNPVGFTATSDTTVRQYYWNYGDGAGWDTITTIHAYNEHKYTREGTYTVTLVANGGGACADTVVKTNIITVFPPFQAIQNVFHDCLVDRNRVFLQLNTRSVVSGTWDFGDSTTQTAVPVALNLVPHSFATPGIYRVKHTSVNGNCTAVDSIYVPIPGKQTPVLSGSKPFVCLEDTVTLTISGVHLLDTNFIASSSQYHLSQLTYGDGSPFTGVIRVLDSNWVSGYKVVLSGARINSSGIRAFIKSAITGCVDSSNIFAVRFSGPTARIGAITPVCFNNAVQLRDSSAGALVNWQWQVGGEWLPQQSLGGDTLVRLPAPGNYALNLKVIDADGCYHFAQLEGGLNALGVKAGFQLPDTVVAINTEAQFTNTSQVAPGAAVSYSWTYDAGRRHATVTDLVYRYPNIGWDTLRLVARTVEGACADSAFGIIHHDNINAKFTFTATYINNNSCPPMLVKFRNISRNSRRTLWSFGDGSISENQNTPERTYRMGGVYKVTLYTFGANNVVDSTTEYITVKGPSANILADKQFGCLRQQVSFNASVVSANDYFWDFGDGSILKSHDTVTRHYYQQAGIYQPALVLSDSTGCSVAAELAQPIIIDTLAVAIGGIPAQICDAAQVQFQQRVTSIAADRLGQPLVYNWLFPDSSSTLSAPAYTFAGAGSYPVSVTVRSPFGCVQTATDTVVVRRTVKGAIAGRAEVCAQNDIRFTASIPDAAANWKWLLHDGRSGTALQSPVLHLKDSGFYPVQLVVTHDGCVDTARQTLWVHPNPVIGFRNGDEHVCKGLATTLQATGGYSYQWRSAEPILLGAALDKPVVYPAQTAWYQVTATSFFGCQKTDSMQVRVTQPFKLKPIADTFTCRGTSVQLMASGAATYLWSGPVGTLGETTGAQVLATPKSLSRYRVIGTDSMQCFKDTAYATVRIQELPLVQLAPNQLVLTGTELHLSARTSPDVNIYQWQPATEVQCSTCPETLAEPRKPTSYSLKVTSTWGCVAYDTMFVDLKCTDSRVFIPNAFTPDRNGLNETFSVRGKGAWVRKMVIYDRWGKLVYEGRNLQLNDSYAGWNGSCGGQQCPSGTYAYVVELVCDTGEPFVKKGTVTVIR</sequence>
<protein>
    <submittedName>
        <fullName evidence="8">Gliding motility-associated C-terminal domain-containing protein</fullName>
    </submittedName>
</protein>
<dbReference type="InterPro" id="IPR035986">
    <property type="entry name" value="PKD_dom_sf"/>
</dbReference>
<keyword evidence="5" id="KW-0472">Membrane</keyword>
<feature type="domain" description="PKD" evidence="7">
    <location>
        <begin position="623"/>
        <end position="691"/>
    </location>
</feature>
<dbReference type="EMBL" id="FQUO01000006">
    <property type="protein sequence ID" value="SHF26796.1"/>
    <property type="molecule type" value="Genomic_DNA"/>
</dbReference>
<feature type="domain" description="PKD" evidence="7">
    <location>
        <begin position="468"/>
        <end position="521"/>
    </location>
</feature>
<keyword evidence="2" id="KW-0812">Transmembrane</keyword>
<keyword evidence="6" id="KW-0732">Signal</keyword>
<name>A0A1M5A9T6_9BACT</name>
<evidence type="ECO:0000313" key="9">
    <source>
        <dbReference type="Proteomes" id="UP000184368"/>
    </source>
</evidence>
<feature type="domain" description="PKD" evidence="7">
    <location>
        <begin position="114"/>
        <end position="204"/>
    </location>
</feature>
<comment type="subcellular location">
    <subcellularLocation>
        <location evidence="1">Membrane</location>
        <topology evidence="1">Multi-pass membrane protein</topology>
    </subcellularLocation>
</comment>
<dbReference type="GO" id="GO:0005886">
    <property type="term" value="C:plasma membrane"/>
    <property type="evidence" value="ECO:0007669"/>
    <property type="project" value="TreeGrafter"/>
</dbReference>
<dbReference type="GO" id="GO:0005261">
    <property type="term" value="F:monoatomic cation channel activity"/>
    <property type="evidence" value="ECO:0007669"/>
    <property type="project" value="TreeGrafter"/>
</dbReference>
<evidence type="ECO:0000256" key="2">
    <source>
        <dbReference type="ARBA" id="ARBA00022692"/>
    </source>
</evidence>
<dbReference type="InterPro" id="IPR022409">
    <property type="entry name" value="PKD/Chitinase_dom"/>
</dbReference>
<accession>A0A1M5A9T6</accession>
<feature type="domain" description="PKD" evidence="7">
    <location>
        <begin position="32"/>
        <end position="110"/>
    </location>
</feature>
<dbReference type="Pfam" id="PF13585">
    <property type="entry name" value="CHU_C"/>
    <property type="match status" value="1"/>
</dbReference>
<dbReference type="InterPro" id="IPR026341">
    <property type="entry name" value="T9SS_type_B"/>
</dbReference>
<feature type="signal peptide" evidence="6">
    <location>
        <begin position="1"/>
        <end position="24"/>
    </location>
</feature>
<gene>
    <name evidence="8" type="ORF">SAMN05444008_106168</name>
</gene>
<evidence type="ECO:0000259" key="7">
    <source>
        <dbReference type="PROSITE" id="PS50093"/>
    </source>
</evidence>
<dbReference type="PANTHER" id="PTHR46730">
    <property type="entry name" value="POLYCYSTIN-1"/>
    <property type="match status" value="1"/>
</dbReference>
<organism evidence="8 9">
    <name type="scientific">Cnuella takakiae</name>
    <dbReference type="NCBI Taxonomy" id="1302690"/>
    <lineage>
        <taxon>Bacteria</taxon>
        <taxon>Pseudomonadati</taxon>
        <taxon>Bacteroidota</taxon>
        <taxon>Chitinophagia</taxon>
        <taxon>Chitinophagales</taxon>
        <taxon>Chitinophagaceae</taxon>
        <taxon>Cnuella</taxon>
    </lineage>
</organism>
<dbReference type="Proteomes" id="UP000184368">
    <property type="component" value="Unassembled WGS sequence"/>
</dbReference>
<feature type="domain" description="PKD" evidence="7">
    <location>
        <begin position="1181"/>
        <end position="1239"/>
    </location>
</feature>
<dbReference type="SUPFAM" id="SSF49299">
    <property type="entry name" value="PKD domain"/>
    <property type="match status" value="12"/>
</dbReference>
<reference evidence="8 9" key="1">
    <citation type="submission" date="2016-11" db="EMBL/GenBank/DDBJ databases">
        <authorList>
            <person name="Jaros S."/>
            <person name="Januszkiewicz K."/>
            <person name="Wedrychowicz H."/>
        </authorList>
    </citation>
    <scope>NUCLEOTIDE SEQUENCE [LARGE SCALE GENOMIC DNA]</scope>
    <source>
        <strain evidence="8 9">DSM 26897</strain>
    </source>
</reference>